<evidence type="ECO:0000313" key="3">
    <source>
        <dbReference type="Proteomes" id="UP000261500"/>
    </source>
</evidence>
<evidence type="ECO:0000256" key="1">
    <source>
        <dbReference type="SAM" id="MobiDB-lite"/>
    </source>
</evidence>
<keyword evidence="3" id="KW-1185">Reference proteome</keyword>
<sequence length="42" mass="4793">MMQFCICPDPRSTQRPPPSHRLVGEGWLQRWRTGTPGQAPCL</sequence>
<accession>A0A3B3VR26</accession>
<dbReference type="Ensembl" id="ENSPLAT00000020233.1">
    <property type="protein sequence ID" value="ENSPLAP00000027327.1"/>
    <property type="gene ID" value="ENSPLAG00000015829.1"/>
</dbReference>
<dbReference type="AlphaFoldDB" id="A0A3B3VR26"/>
<feature type="region of interest" description="Disordered" evidence="1">
    <location>
        <begin position="1"/>
        <end position="21"/>
    </location>
</feature>
<dbReference type="GeneTree" id="ENSGT00940000179407"/>
<reference evidence="2" key="1">
    <citation type="submission" date="2025-08" db="UniProtKB">
        <authorList>
            <consortium name="Ensembl"/>
        </authorList>
    </citation>
    <scope>IDENTIFICATION</scope>
</reference>
<protein>
    <submittedName>
        <fullName evidence="2">Uncharacterized protein</fullName>
    </submittedName>
</protein>
<evidence type="ECO:0000313" key="2">
    <source>
        <dbReference type="Ensembl" id="ENSPLAP00000027327.1"/>
    </source>
</evidence>
<reference evidence="2" key="2">
    <citation type="submission" date="2025-09" db="UniProtKB">
        <authorList>
            <consortium name="Ensembl"/>
        </authorList>
    </citation>
    <scope>IDENTIFICATION</scope>
</reference>
<organism evidence="2 3">
    <name type="scientific">Poecilia latipinna</name>
    <name type="common">sailfin molly</name>
    <dbReference type="NCBI Taxonomy" id="48699"/>
    <lineage>
        <taxon>Eukaryota</taxon>
        <taxon>Metazoa</taxon>
        <taxon>Chordata</taxon>
        <taxon>Craniata</taxon>
        <taxon>Vertebrata</taxon>
        <taxon>Euteleostomi</taxon>
        <taxon>Actinopterygii</taxon>
        <taxon>Neopterygii</taxon>
        <taxon>Teleostei</taxon>
        <taxon>Neoteleostei</taxon>
        <taxon>Acanthomorphata</taxon>
        <taxon>Ovalentaria</taxon>
        <taxon>Atherinomorphae</taxon>
        <taxon>Cyprinodontiformes</taxon>
        <taxon>Poeciliidae</taxon>
        <taxon>Poeciliinae</taxon>
        <taxon>Poecilia</taxon>
    </lineage>
</organism>
<proteinExistence type="predicted"/>
<dbReference type="Proteomes" id="UP000261500">
    <property type="component" value="Unplaced"/>
</dbReference>
<name>A0A3B3VR26_9TELE</name>